<organism evidence="13 14">
    <name type="scientific">Saitoella complicata (strain BCRC 22490 / CBS 7301 / JCM 7358 / NBRC 10748 / NRRL Y-17804)</name>
    <dbReference type="NCBI Taxonomy" id="698492"/>
    <lineage>
        <taxon>Eukaryota</taxon>
        <taxon>Fungi</taxon>
        <taxon>Dikarya</taxon>
        <taxon>Ascomycota</taxon>
        <taxon>Taphrinomycotina</taxon>
        <taxon>Taphrinomycotina incertae sedis</taxon>
        <taxon>Saitoella</taxon>
    </lineage>
</organism>
<feature type="compositionally biased region" description="Polar residues" evidence="8">
    <location>
        <begin position="629"/>
        <end position="638"/>
    </location>
</feature>
<dbReference type="PANTHER" id="PTHR43791:SF19">
    <property type="entry name" value="TRANSPORTER, PUTATIVE (AFU_ORTHOLOGUE AFUA_1G01812)-RELATED"/>
    <property type="match status" value="1"/>
</dbReference>
<evidence type="ECO:0000256" key="3">
    <source>
        <dbReference type="ARBA" id="ARBA00022692"/>
    </source>
</evidence>
<feature type="coiled-coil region" evidence="7">
    <location>
        <begin position="1094"/>
        <end position="1140"/>
    </location>
</feature>
<comment type="similarity">
    <text evidence="6">Belongs to the major facilitator superfamily. Allantoate permease family.</text>
</comment>
<dbReference type="SMART" id="SM00546">
    <property type="entry name" value="CUE"/>
    <property type="match status" value="1"/>
</dbReference>
<feature type="transmembrane region" description="Helical" evidence="9">
    <location>
        <begin position="252"/>
        <end position="274"/>
    </location>
</feature>
<dbReference type="PROSITE" id="PS51205">
    <property type="entry name" value="VPS9"/>
    <property type="match status" value="1"/>
</dbReference>
<dbReference type="SUPFAM" id="SSF109993">
    <property type="entry name" value="VPS9 domain"/>
    <property type="match status" value="1"/>
</dbReference>
<dbReference type="InterPro" id="IPR009060">
    <property type="entry name" value="UBA-like_sf"/>
</dbReference>
<evidence type="ECO:0000313" key="13">
    <source>
        <dbReference type="EMBL" id="GAO52199.1"/>
    </source>
</evidence>
<dbReference type="STRING" id="698492.A0A0E9NQS3"/>
<feature type="domain" description="Major facilitator superfamily (MFS) profile" evidence="10">
    <location>
        <begin position="160"/>
        <end position="573"/>
    </location>
</feature>
<comment type="subcellular location">
    <subcellularLocation>
        <location evidence="1">Membrane</location>
        <topology evidence="1">Multi-pass membrane protein</topology>
    </subcellularLocation>
</comment>
<dbReference type="GO" id="GO:0043130">
    <property type="term" value="F:ubiquitin binding"/>
    <property type="evidence" value="ECO:0007669"/>
    <property type="project" value="InterPro"/>
</dbReference>
<dbReference type="InterPro" id="IPR020846">
    <property type="entry name" value="MFS_dom"/>
</dbReference>
<dbReference type="Pfam" id="PF00733">
    <property type="entry name" value="Asn_synthase"/>
    <property type="match status" value="1"/>
</dbReference>
<evidence type="ECO:0000256" key="8">
    <source>
        <dbReference type="SAM" id="MobiDB-lite"/>
    </source>
</evidence>
<keyword evidence="2" id="KW-0813">Transport</keyword>
<feature type="transmembrane region" description="Helical" evidence="9">
    <location>
        <begin position="396"/>
        <end position="416"/>
    </location>
</feature>
<dbReference type="Pfam" id="PF02845">
    <property type="entry name" value="CUE"/>
    <property type="match status" value="1"/>
</dbReference>
<feature type="domain" description="CUE" evidence="11">
    <location>
        <begin position="1980"/>
        <end position="2023"/>
    </location>
</feature>
<dbReference type="SUPFAM" id="SSF46934">
    <property type="entry name" value="UBA-like"/>
    <property type="match status" value="1"/>
</dbReference>
<dbReference type="Gene3D" id="1.20.1250.20">
    <property type="entry name" value="MFS general substrate transporter like domains"/>
    <property type="match status" value="2"/>
</dbReference>
<dbReference type="InterPro" id="IPR011701">
    <property type="entry name" value="MFS"/>
</dbReference>
<evidence type="ECO:0000313" key="14">
    <source>
        <dbReference type="Proteomes" id="UP000033140"/>
    </source>
</evidence>
<feature type="compositionally biased region" description="Pro residues" evidence="8">
    <location>
        <begin position="1816"/>
        <end position="1827"/>
    </location>
</feature>
<dbReference type="PANTHER" id="PTHR43791">
    <property type="entry name" value="PERMEASE-RELATED"/>
    <property type="match status" value="1"/>
</dbReference>
<dbReference type="SUPFAM" id="SSF103473">
    <property type="entry name" value="MFS general substrate transporter"/>
    <property type="match status" value="1"/>
</dbReference>
<feature type="domain" description="VPS9" evidence="12">
    <location>
        <begin position="1645"/>
        <end position="1783"/>
    </location>
</feature>
<feature type="transmembrane region" description="Helical" evidence="9">
    <location>
        <begin position="198"/>
        <end position="219"/>
    </location>
</feature>
<dbReference type="SMART" id="SM00167">
    <property type="entry name" value="VPS9"/>
    <property type="match status" value="1"/>
</dbReference>
<reference evidence="13 14" key="1">
    <citation type="journal article" date="2011" name="J. Gen. Appl. Microbiol.">
        <title>Draft genome sequencing of the enigmatic yeast Saitoella complicata.</title>
        <authorList>
            <person name="Nishida H."/>
            <person name="Hamamoto M."/>
            <person name="Sugiyama J."/>
        </authorList>
    </citation>
    <scope>NUCLEOTIDE SEQUENCE [LARGE SCALE GENOMIC DNA]</scope>
    <source>
        <strain evidence="13 14">NRRL Y-17804</strain>
    </source>
</reference>
<dbReference type="InterPro" id="IPR041545">
    <property type="entry name" value="DUF5601"/>
</dbReference>
<feature type="transmembrane region" description="Helical" evidence="9">
    <location>
        <begin position="286"/>
        <end position="307"/>
    </location>
</feature>
<keyword evidence="14" id="KW-1185">Reference proteome</keyword>
<protein>
    <recommendedName>
        <fullName evidence="15">Major facilitator superfamily (MFS) profile domain-containing protein</fullName>
    </recommendedName>
</protein>
<proteinExistence type="inferred from homology"/>
<name>A0A0E9NQS3_SAICN</name>
<dbReference type="Gene3D" id="3.60.20.10">
    <property type="entry name" value="Glutamine Phosphoribosylpyrophosphate, subunit 1, domain 1"/>
    <property type="match status" value="1"/>
</dbReference>
<dbReference type="SUPFAM" id="SSF56235">
    <property type="entry name" value="N-terminal nucleophile aminohydrolases (Ntn hydrolases)"/>
    <property type="match status" value="1"/>
</dbReference>
<feature type="region of interest" description="Disordered" evidence="8">
    <location>
        <begin position="1807"/>
        <end position="1836"/>
    </location>
</feature>
<dbReference type="FunFam" id="1.20.1250.20:FF:000068">
    <property type="entry name" value="MFS general substrate transporter"/>
    <property type="match status" value="1"/>
</dbReference>
<evidence type="ECO:0000259" key="12">
    <source>
        <dbReference type="PROSITE" id="PS51205"/>
    </source>
</evidence>
<evidence type="ECO:0000259" key="11">
    <source>
        <dbReference type="PROSITE" id="PS51140"/>
    </source>
</evidence>
<dbReference type="Gene3D" id="1.20.1050.80">
    <property type="entry name" value="VPS9 domain"/>
    <property type="match status" value="1"/>
</dbReference>
<feature type="transmembrane region" description="Helical" evidence="9">
    <location>
        <begin position="480"/>
        <end position="504"/>
    </location>
</feature>
<feature type="region of interest" description="Disordered" evidence="8">
    <location>
        <begin position="1884"/>
        <end position="1967"/>
    </location>
</feature>
<dbReference type="CDD" id="cd01991">
    <property type="entry name" value="Asn_synthase_B_C"/>
    <property type="match status" value="1"/>
</dbReference>
<keyword evidence="3 9" id="KW-0812">Transmembrane</keyword>
<evidence type="ECO:0000256" key="6">
    <source>
        <dbReference type="ARBA" id="ARBA00037968"/>
    </source>
</evidence>
<evidence type="ECO:0000256" key="2">
    <source>
        <dbReference type="ARBA" id="ARBA00022448"/>
    </source>
</evidence>
<dbReference type="InterPro" id="IPR029055">
    <property type="entry name" value="Ntn_hydrolases_N"/>
</dbReference>
<feature type="region of interest" description="Disordered" evidence="8">
    <location>
        <begin position="1461"/>
        <end position="1480"/>
    </location>
</feature>
<dbReference type="CDD" id="cd17327">
    <property type="entry name" value="MFS_FEN2_like"/>
    <property type="match status" value="1"/>
</dbReference>
<feature type="compositionally biased region" description="Low complexity" evidence="8">
    <location>
        <begin position="975"/>
        <end position="988"/>
    </location>
</feature>
<dbReference type="Gene3D" id="1.10.246.120">
    <property type="match status" value="1"/>
</dbReference>
<dbReference type="Gene3D" id="3.40.50.620">
    <property type="entry name" value="HUPs"/>
    <property type="match status" value="1"/>
</dbReference>
<dbReference type="PROSITE" id="PS50850">
    <property type="entry name" value="MFS"/>
    <property type="match status" value="1"/>
</dbReference>
<dbReference type="InterPro" id="IPR036259">
    <property type="entry name" value="MFS_trans_sf"/>
</dbReference>
<feature type="region of interest" description="Disordered" evidence="8">
    <location>
        <begin position="972"/>
        <end position="1003"/>
    </location>
</feature>
<dbReference type="Pfam" id="PF18151">
    <property type="entry name" value="DUF5601"/>
    <property type="match status" value="1"/>
</dbReference>
<dbReference type="PROSITE" id="PS51140">
    <property type="entry name" value="CUE"/>
    <property type="match status" value="1"/>
</dbReference>
<dbReference type="Pfam" id="PF07690">
    <property type="entry name" value="MFS_1"/>
    <property type="match status" value="1"/>
</dbReference>
<feature type="transmembrane region" description="Helical" evidence="9">
    <location>
        <begin position="455"/>
        <end position="474"/>
    </location>
</feature>
<reference evidence="13 14" key="2">
    <citation type="journal article" date="2014" name="J. Gen. Appl. Microbiol.">
        <title>The early diverging ascomycetous budding yeast Saitoella complicata has three histone deacetylases belonging to the Clr6, Hos2, and Rpd3 lineages.</title>
        <authorList>
            <person name="Nishida H."/>
            <person name="Matsumoto T."/>
            <person name="Kondo S."/>
            <person name="Hamamoto M."/>
            <person name="Yoshikawa H."/>
        </authorList>
    </citation>
    <scope>NUCLEOTIDE SEQUENCE [LARGE SCALE GENOMIC DNA]</scope>
    <source>
        <strain evidence="13 14">NRRL Y-17804</strain>
    </source>
</reference>
<gene>
    <name evidence="13" type="ORF">G7K_6282-t1</name>
</gene>
<dbReference type="EMBL" id="BACD03000062">
    <property type="protein sequence ID" value="GAO52199.1"/>
    <property type="molecule type" value="Genomic_DNA"/>
</dbReference>
<sequence length="2023" mass="222004">MPVLRLCRTAVRKLYSTRAGIKKAYDELAGCQTTQLMRISSRVAIVHADVLSGPPSHMFPQTTIQIPRLSHNLIPIASARSPSIRYPAEASSLPQYKIGAAPPLQLVQARTIRIMADIEKIHVQHLEGVVDAESSRDGGSFVALDPATERALVRKIDIRLIPYLSFLYLLSFLDRANIGNAKIEGLAVDLKMSDQQYLWTLTIFFFPYALFEVPSNILLKRLRPSLWIPGIILAWGTCMTLMGLVHNFQGLMIARFFLGLAEAGLFPGCMFYLSCWYRKREFGIRAAIFFSAATMSGAFGGLLAAGIAKLDGTAGKPGWAWIFILEGLFTVAAGVVSFFIVPDFPDTATFLTETERQQTIARLQSDAQLSAGTQEHFRFRTFWTAVTDWKAGFGMLIYMGVCGPLYAFSLFLPSIIKELGFTSTKAQLLSVPPYCLGCIVTLCVGFLADRSGRRGIFNVGCSALAIVGYTMNVIPASGPYVRYGGTFLAAAGVYPCIANTISWISNNVEGTYRRGIIMALSISWGNINGAVSSNIYRARDAPHYTLGHAVVLGYLCCCFFGSMAFMALLKKENERRDRGERDYLANVGEAERVELGDRHPSFRTPLTSVLPLSKSTTLSFKITMAKNKPNINKQSKTGPNKRLPNKPPRFAQNISYLSIFDIHIAGNITRGNGNDFLILRGRSSDTHPSDAYVMKGCCGTRKDSKRSTDRLKPFNLQNGSSDTSRIPPIGARHHTCNLLFRALLRLILFFFTRRHHVGRCTSKSAPVLPHLPHSPMCGILFRLYRHDNNKSESVDQLYPLVKARGPDVFAIHTVQHGEWVLEFTSSVLHLRGSDGPTAQPLRSGSGDVLCWNGEAYRGLPTADLAEPATNDGALLLSTLSAHEKDVAGVMGAVRGEWAMVYYEKEAGRVWIGRDCLGRRSLLVRREGAGGFALSSVSDGGREWEEVKADGLYCIDLDDLPASGDIPLTRIPFLPQQPQTPSSPTASMTLPYPPLNATPPSPNDDVDADELDKHTSALHEALIRSLQTRTQTIPALSLHPDSSSSSGGPSDHPRIAVLFSGGLDCAVLARLLDNVLPQGEPVDLVNVAFENPRSIQNAKNEKLGAAKRAAKLKLKMNGTVESSLEKKVEEKVEEKVEVEDEDEDWYAHCPDRITGLQGWRELLSVTDYRRPYRFVEVNVPYAEAMSHKPRIVDLIWPNDTVMDVSIGMAFYFAARAHGRLRVSNTDGMEVVQEEEYDSQARVFLSGLGADELFGGYSRHGNAYRTNGWAGLVEELKLDLARLPTRNLGRDDRVIAHWSREARYPFLDEEVVSLACSLPAHIKLCPPPPAAGKETDGSGEVVAGEKELLRRVARRVGYPITRNTLSNITANLQNDQHTSPMAAAAPRHGDLITFDDDDDAEAEAEVVDEKAAVAAGVHGDHIDPTSPKVAVAEATLAHMSIETSTETPFPQISAMKPTIKLERLAPSPSPGGTPNEGEDSSATQEITNMLDSLDTLDIAGAKGKTHKEHGELAMEPPAPDARKPTPEPEVGFDFGRFLEMLRHRSADPVARYMKSFLSEFAKKQWRVEEQVRIIQEFLDFIHEKMSAPGTPWANVSDAEFANAREGMEKLVMNRLYALTFSPLVIEKRKKEQGREKGVRETGHEEDVERDEQLEMKMRVYAWVREEHLDIPCTPMNETFLKLAGEELCKINSYRAPRDKLICILNCSKVIFGLLRHASITESADSFLPFLILVILRSRPAHLISNLMFVQRFRGEGGLGGEGGYYLSSLGGAVGFLEGIGRGDLTVSDEEFERNVENAISTIAEEDAHLAATASPSEPSTPPPVTTPPPDETETEIEAPVVVTTPRPLLAPTREILSKSSNAIKTISKPLSGIGSRFWSTAAAVSDSVRGGGQVTEDEGEVVEDKVRGGTGLDEGEERGARVGRRGSRPGEDEGEGGDGPPLPARRSTLSTQVTPFTGLPPDLTAESASMETYEAERRAREEHAETVETLAQMFPGVEREVVEVVVIEKAGRVGSCVDVLLEMGG</sequence>
<dbReference type="InterPro" id="IPR003892">
    <property type="entry name" value="CUE"/>
</dbReference>
<comment type="caution">
    <text evidence="13">The sequence shown here is derived from an EMBL/GenBank/DDBJ whole genome shotgun (WGS) entry which is preliminary data.</text>
</comment>
<feature type="transmembrane region" description="Helical" evidence="9">
    <location>
        <begin position="428"/>
        <end position="448"/>
    </location>
</feature>
<keyword evidence="4 9" id="KW-1133">Transmembrane helix</keyword>
<evidence type="ECO:0000256" key="1">
    <source>
        <dbReference type="ARBA" id="ARBA00004141"/>
    </source>
</evidence>
<evidence type="ECO:0000256" key="4">
    <source>
        <dbReference type="ARBA" id="ARBA00022989"/>
    </source>
</evidence>
<keyword evidence="5 9" id="KW-0472">Membrane</keyword>
<dbReference type="InterPro" id="IPR037191">
    <property type="entry name" value="VPS9_dom_sf"/>
</dbReference>
<dbReference type="Gene3D" id="1.10.8.10">
    <property type="entry name" value="DNA helicase RuvA subunit, C-terminal domain"/>
    <property type="match status" value="1"/>
</dbReference>
<dbReference type="Proteomes" id="UP000033140">
    <property type="component" value="Unassembled WGS sequence"/>
</dbReference>
<evidence type="ECO:0008006" key="15">
    <source>
        <dbReference type="Google" id="ProtNLM"/>
    </source>
</evidence>
<feature type="transmembrane region" description="Helical" evidence="9">
    <location>
        <begin position="319"/>
        <end position="341"/>
    </location>
</feature>
<evidence type="ECO:0000256" key="7">
    <source>
        <dbReference type="SAM" id="Coils"/>
    </source>
</evidence>
<dbReference type="SUPFAM" id="SSF52402">
    <property type="entry name" value="Adenine nucleotide alpha hydrolases-like"/>
    <property type="match status" value="1"/>
</dbReference>
<dbReference type="Pfam" id="PF02204">
    <property type="entry name" value="VPS9"/>
    <property type="match status" value="1"/>
</dbReference>
<dbReference type="GO" id="GO:0016020">
    <property type="term" value="C:membrane"/>
    <property type="evidence" value="ECO:0007669"/>
    <property type="project" value="UniProtKB-SubCell"/>
</dbReference>
<feature type="transmembrane region" description="Helical" evidence="9">
    <location>
        <begin position="548"/>
        <end position="569"/>
    </location>
</feature>
<dbReference type="GO" id="GO:0006529">
    <property type="term" value="P:asparagine biosynthetic process"/>
    <property type="evidence" value="ECO:0007669"/>
    <property type="project" value="InterPro"/>
</dbReference>
<reference evidence="13 14" key="3">
    <citation type="journal article" date="2015" name="Genome Announc.">
        <title>Draft Genome Sequence of the Archiascomycetous Yeast Saitoella complicata.</title>
        <authorList>
            <person name="Yamauchi K."/>
            <person name="Kondo S."/>
            <person name="Hamamoto M."/>
            <person name="Takahashi Y."/>
            <person name="Ogura Y."/>
            <person name="Hayashi T."/>
            <person name="Nishida H."/>
        </authorList>
    </citation>
    <scope>NUCLEOTIDE SEQUENCE [LARGE SCALE GENOMIC DNA]</scope>
    <source>
        <strain evidence="13 14">NRRL Y-17804</strain>
    </source>
</reference>
<evidence type="ECO:0000256" key="9">
    <source>
        <dbReference type="SAM" id="Phobius"/>
    </source>
</evidence>
<dbReference type="FunFam" id="1.20.1250.20:FF:000034">
    <property type="entry name" value="MFS general substrate transporter"/>
    <property type="match status" value="1"/>
</dbReference>
<keyword evidence="7" id="KW-0175">Coiled coil</keyword>
<dbReference type="GO" id="GO:0004066">
    <property type="term" value="F:asparagine synthase (glutamine-hydrolyzing) activity"/>
    <property type="evidence" value="ECO:0007669"/>
    <property type="project" value="InterPro"/>
</dbReference>
<dbReference type="InterPro" id="IPR003123">
    <property type="entry name" value="VPS9"/>
</dbReference>
<accession>A0A0E9NQS3</accession>
<feature type="region of interest" description="Disordered" evidence="8">
    <location>
        <begin position="628"/>
        <end position="648"/>
    </location>
</feature>
<feature type="transmembrane region" description="Helical" evidence="9">
    <location>
        <begin position="226"/>
        <end position="246"/>
    </location>
</feature>
<evidence type="ECO:0000259" key="10">
    <source>
        <dbReference type="PROSITE" id="PS50850"/>
    </source>
</evidence>
<dbReference type="InterPro" id="IPR001962">
    <property type="entry name" value="Asn_synthase"/>
</dbReference>
<feature type="compositionally biased region" description="Pro residues" evidence="8">
    <location>
        <begin position="990"/>
        <end position="1001"/>
    </location>
</feature>
<dbReference type="InterPro" id="IPR014729">
    <property type="entry name" value="Rossmann-like_a/b/a_fold"/>
</dbReference>
<dbReference type="GO" id="GO:0022857">
    <property type="term" value="F:transmembrane transporter activity"/>
    <property type="evidence" value="ECO:0007669"/>
    <property type="project" value="InterPro"/>
</dbReference>
<evidence type="ECO:0000256" key="5">
    <source>
        <dbReference type="ARBA" id="ARBA00023136"/>
    </source>
</evidence>